<organism evidence="1 2">
    <name type="scientific">Tritrichomonas musculus</name>
    <dbReference type="NCBI Taxonomy" id="1915356"/>
    <lineage>
        <taxon>Eukaryota</taxon>
        <taxon>Metamonada</taxon>
        <taxon>Parabasalia</taxon>
        <taxon>Tritrichomonadida</taxon>
        <taxon>Tritrichomonadidae</taxon>
        <taxon>Tritrichomonas</taxon>
    </lineage>
</organism>
<dbReference type="EMBL" id="JAPFFF010000006">
    <property type="protein sequence ID" value="KAK8888248.1"/>
    <property type="molecule type" value="Genomic_DNA"/>
</dbReference>
<keyword evidence="2" id="KW-1185">Reference proteome</keyword>
<comment type="caution">
    <text evidence="1">The sequence shown here is derived from an EMBL/GenBank/DDBJ whole genome shotgun (WGS) entry which is preliminary data.</text>
</comment>
<protein>
    <submittedName>
        <fullName evidence="1">Uncharacterized protein</fullName>
    </submittedName>
</protein>
<name>A0ABR2KAU5_9EUKA</name>
<reference evidence="1 2" key="1">
    <citation type="submission" date="2024-04" db="EMBL/GenBank/DDBJ databases">
        <title>Tritrichomonas musculus Genome.</title>
        <authorList>
            <person name="Alves-Ferreira E."/>
            <person name="Grigg M."/>
            <person name="Lorenzi H."/>
            <person name="Galac M."/>
        </authorList>
    </citation>
    <scope>NUCLEOTIDE SEQUENCE [LARGE SCALE GENOMIC DNA]</scope>
    <source>
        <strain evidence="1 2">EAF2021</strain>
    </source>
</reference>
<gene>
    <name evidence="1" type="ORF">M9Y10_039313</name>
</gene>
<proteinExistence type="predicted"/>
<accession>A0ABR2KAU5</accession>
<dbReference type="Proteomes" id="UP001470230">
    <property type="component" value="Unassembled WGS sequence"/>
</dbReference>
<sequence length="314" mass="37175">MKLESKYFYDDYSDAIMRLGDKPCVRLRRLLKLKDLNCNETCLAISTESQYGNCFVSFLSALAIARGSGMKRIVIKNNFLFISRNFTYEGISVEKSPNHDQCYYYNFFYYPNEMKPLIWKFMPRIRPELYEVLVENVPKKDIPENGLVVHIRSGDCFRVKPHWKYGQPPCNYYMDVIRSRNWSKIILIAQDTKNPCVNIIAKVADEFHQLNLIDDLGYMFSAKNFVTSVSTLTNAAVTISKNIENLYTFNHTRFYDINTMNCVPTKYFRRKVLKYWEDSPEQRKIMVNEKSCEKWENFPKVTKRGVRSNWWDIN</sequence>
<evidence type="ECO:0000313" key="1">
    <source>
        <dbReference type="EMBL" id="KAK8888248.1"/>
    </source>
</evidence>
<evidence type="ECO:0000313" key="2">
    <source>
        <dbReference type="Proteomes" id="UP001470230"/>
    </source>
</evidence>